<evidence type="ECO:0000256" key="1">
    <source>
        <dbReference type="ARBA" id="ARBA00004370"/>
    </source>
</evidence>
<evidence type="ECO:0000256" key="5">
    <source>
        <dbReference type="SAM" id="MobiDB-lite"/>
    </source>
</evidence>
<dbReference type="CDD" id="cd06225">
    <property type="entry name" value="HAMP"/>
    <property type="match status" value="1"/>
</dbReference>
<evidence type="ECO:0000259" key="7">
    <source>
        <dbReference type="PROSITE" id="PS50111"/>
    </source>
</evidence>
<dbReference type="InterPro" id="IPR003660">
    <property type="entry name" value="HAMP_dom"/>
</dbReference>
<evidence type="ECO:0000256" key="3">
    <source>
        <dbReference type="ARBA" id="ARBA00029447"/>
    </source>
</evidence>
<evidence type="ECO:0000256" key="6">
    <source>
        <dbReference type="SAM" id="Phobius"/>
    </source>
</evidence>
<dbReference type="InterPro" id="IPR004089">
    <property type="entry name" value="MCPsignal_dom"/>
</dbReference>
<evidence type="ECO:0000256" key="4">
    <source>
        <dbReference type="PROSITE-ProRule" id="PRU00284"/>
    </source>
</evidence>
<keyword evidence="6" id="KW-0472">Membrane</keyword>
<dbReference type="GO" id="GO:0007165">
    <property type="term" value="P:signal transduction"/>
    <property type="evidence" value="ECO:0007669"/>
    <property type="project" value="UniProtKB-KW"/>
</dbReference>
<feature type="domain" description="HAMP" evidence="8">
    <location>
        <begin position="345"/>
        <end position="400"/>
    </location>
</feature>
<dbReference type="Proteomes" id="UP000325161">
    <property type="component" value="Chromosome"/>
</dbReference>
<dbReference type="SMART" id="SM00304">
    <property type="entry name" value="HAMP"/>
    <property type="match status" value="1"/>
</dbReference>
<dbReference type="GO" id="GO:0016020">
    <property type="term" value="C:membrane"/>
    <property type="evidence" value="ECO:0007669"/>
    <property type="project" value="UniProtKB-SubCell"/>
</dbReference>
<dbReference type="Pfam" id="PF00015">
    <property type="entry name" value="MCPsignal"/>
    <property type="match status" value="1"/>
</dbReference>
<dbReference type="SMART" id="SM00283">
    <property type="entry name" value="MA"/>
    <property type="match status" value="1"/>
</dbReference>
<dbReference type="AlphaFoldDB" id="A0A5C0B319"/>
<dbReference type="PROSITE" id="PS50111">
    <property type="entry name" value="CHEMOTAXIS_TRANSDUC_2"/>
    <property type="match status" value="1"/>
</dbReference>
<dbReference type="CDD" id="cd11386">
    <property type="entry name" value="MCP_signal"/>
    <property type="match status" value="1"/>
</dbReference>
<keyword evidence="10" id="KW-1185">Reference proteome</keyword>
<keyword evidence="6" id="KW-0812">Transmembrane</keyword>
<protein>
    <submittedName>
        <fullName evidence="9">Methyl-accepting chemotaxis protein</fullName>
    </submittedName>
</protein>
<name>A0A5C0B319_9BURK</name>
<evidence type="ECO:0000256" key="2">
    <source>
        <dbReference type="ARBA" id="ARBA00023224"/>
    </source>
</evidence>
<dbReference type="PANTHER" id="PTHR32089:SF112">
    <property type="entry name" value="LYSOZYME-LIKE PROTEIN-RELATED"/>
    <property type="match status" value="1"/>
</dbReference>
<feature type="transmembrane region" description="Helical" evidence="6">
    <location>
        <begin position="322"/>
        <end position="342"/>
    </location>
</feature>
<dbReference type="Pfam" id="PF17201">
    <property type="entry name" value="Cache_3-Cache_2"/>
    <property type="match status" value="1"/>
</dbReference>
<dbReference type="CDD" id="cd12912">
    <property type="entry name" value="PDC2_MCP_like"/>
    <property type="match status" value="1"/>
</dbReference>
<dbReference type="FunFam" id="1.10.287.950:FF:000001">
    <property type="entry name" value="Methyl-accepting chemotaxis sensory transducer"/>
    <property type="match status" value="1"/>
</dbReference>
<dbReference type="SUPFAM" id="SSF58104">
    <property type="entry name" value="Methyl-accepting chemotaxis protein (MCP) signaling domain"/>
    <property type="match status" value="1"/>
</dbReference>
<dbReference type="InterPro" id="IPR033462">
    <property type="entry name" value="Cache_3-Cache_2"/>
</dbReference>
<evidence type="ECO:0000259" key="8">
    <source>
        <dbReference type="PROSITE" id="PS50885"/>
    </source>
</evidence>
<dbReference type="GO" id="GO:0006935">
    <property type="term" value="P:chemotaxis"/>
    <property type="evidence" value="ECO:0007669"/>
    <property type="project" value="UniProtKB-ARBA"/>
</dbReference>
<comment type="similarity">
    <text evidence="3">Belongs to the methyl-accepting chemotaxis (MCP) protein family.</text>
</comment>
<dbReference type="EMBL" id="CP043046">
    <property type="protein sequence ID" value="QEI07151.1"/>
    <property type="molecule type" value="Genomic_DNA"/>
</dbReference>
<sequence length="677" mass="71076">MFFLDRISRRSLATQVLVASLATSVLVMAVTAGVVAWRSLAASEREIQREMSAVLTLVQESLMLSYNAAVERAQVLAPLMQNEYGGLPIPDGSSTRSGNVELPTLTAEGKVVNNDSKPLETIRRYTGADSSVLVRHNGEWLRAATLLKDANGISMAGTALPHDEFLANTLTKGEEGAGLMERDGRFYAAYAQPLSGMDGSTYGGFAVIIDVSREVSDVLASVARSTVAGHGKMWVIAPTADGKGRRFLVHPQHKGKSVDAVMSGPDLALLQSLAGEGKRGVMDVTLGGEPQIMSYLNVPGWGWTVIAVGPEKAFLSDSYQDIALMIGVMLLGGLLTGALIYWRTASTLRPVREVVAGITRLGDGDLRVDVPAGPAKSSNEIHIMADRINATRARIALLAQQMGATGSQVAAASTQTLDALAQIGRSTEVQSDAASGVAAAVEQLTVSISQIADSSRDANTFSQASSGAANEGAAVVRTTVSGIETLAGRVTASADVVQELETSSREISEVIKTIQEIAEQTNLLALNAAIEAARAGEGGRGFSVVADEVRRLAERTKVSTTQIAQVISGVQTKTSQAADAMRAVNIDMQASAESARQAGDVLQRIREAAARTAAVVADISNAAAEQKSASEQIASRVEQIAQHTEESAAAVQQSVAAGESLQDQARELDSTIRTLRT</sequence>
<reference evidence="9 10" key="1">
    <citation type="submission" date="2019-08" db="EMBL/GenBank/DDBJ databases">
        <title>Amphibian skin-associated Pigmentiphaga: genome sequence and occurrence across geography and hosts.</title>
        <authorList>
            <person name="Bletz M.C."/>
            <person name="Bunk B."/>
            <person name="Sproeer C."/>
            <person name="Biwer P."/>
            <person name="Reiter S."/>
            <person name="Rabemananjara F.C.E."/>
            <person name="Schulz S."/>
            <person name="Overmann J."/>
            <person name="Vences M."/>
        </authorList>
    </citation>
    <scope>NUCLEOTIDE SEQUENCE [LARGE SCALE GENOMIC DNA]</scope>
    <source>
        <strain evidence="9 10">Mada1488</strain>
    </source>
</reference>
<organism evidence="9 10">
    <name type="scientific">Pigmentiphaga aceris</name>
    <dbReference type="NCBI Taxonomy" id="1940612"/>
    <lineage>
        <taxon>Bacteria</taxon>
        <taxon>Pseudomonadati</taxon>
        <taxon>Pseudomonadota</taxon>
        <taxon>Betaproteobacteria</taxon>
        <taxon>Burkholderiales</taxon>
        <taxon>Alcaligenaceae</taxon>
        <taxon>Pigmentiphaga</taxon>
    </lineage>
</organism>
<keyword evidence="6" id="KW-1133">Transmembrane helix</keyword>
<comment type="subcellular location">
    <subcellularLocation>
        <location evidence="1">Membrane</location>
    </subcellularLocation>
</comment>
<dbReference type="PANTHER" id="PTHR32089">
    <property type="entry name" value="METHYL-ACCEPTING CHEMOTAXIS PROTEIN MCPB"/>
    <property type="match status" value="1"/>
</dbReference>
<keyword evidence="2 4" id="KW-0807">Transducer</keyword>
<accession>A0A5C0B319</accession>
<gene>
    <name evidence="9" type="ORF">FXN63_15860</name>
</gene>
<feature type="region of interest" description="Disordered" evidence="5">
    <location>
        <begin position="651"/>
        <end position="677"/>
    </location>
</feature>
<dbReference type="PROSITE" id="PS50885">
    <property type="entry name" value="HAMP"/>
    <property type="match status" value="1"/>
</dbReference>
<evidence type="ECO:0000313" key="10">
    <source>
        <dbReference type="Proteomes" id="UP000325161"/>
    </source>
</evidence>
<dbReference type="OrthoDB" id="9806477at2"/>
<proteinExistence type="inferred from homology"/>
<dbReference type="Gene3D" id="3.30.450.20">
    <property type="entry name" value="PAS domain"/>
    <property type="match status" value="1"/>
</dbReference>
<dbReference type="KEGG" id="pacr:FXN63_15860"/>
<evidence type="ECO:0000313" key="9">
    <source>
        <dbReference type="EMBL" id="QEI07151.1"/>
    </source>
</evidence>
<dbReference type="Gene3D" id="1.10.287.950">
    <property type="entry name" value="Methyl-accepting chemotaxis protein"/>
    <property type="match status" value="1"/>
</dbReference>
<dbReference type="RefSeq" id="WP_148816198.1">
    <property type="nucleotide sequence ID" value="NZ_CP043046.1"/>
</dbReference>
<feature type="domain" description="Methyl-accepting transducer" evidence="7">
    <location>
        <begin position="405"/>
        <end position="641"/>
    </location>
</feature>